<protein>
    <submittedName>
        <fullName evidence="1">Histone acetyltransferase HPA2-related acetyltransferase</fullName>
    </submittedName>
</protein>
<dbReference type="HOGENOM" id="CLU_086503_2_1_11"/>
<dbReference type="AlphaFoldDB" id="A0A0A1DQ85"/>
<dbReference type="Pfam" id="PF00583">
    <property type="entry name" value="Acetyltransf_1"/>
    <property type="match status" value="1"/>
</dbReference>
<dbReference type="InterPro" id="IPR016181">
    <property type="entry name" value="Acyl_CoA_acyltransferase"/>
</dbReference>
<dbReference type="InterPro" id="IPR053144">
    <property type="entry name" value="Acetyltransferase_Butenolide"/>
</dbReference>
<accession>A0A0A1DQ85</accession>
<sequence length="137" mass="14682">MAGLTFSDDVARIDRALVHRWISELSYWAAGRSAATMDAAIDSSRNYGVYDDATGAQVGYARVVTDGATFGWLCDVFVAPDARGRGIGKMLVAGVLADLEPLGLRRVLLATADAHGLYEQHGFAPLPEPDRYLTHGA</sequence>
<name>A0A0A1DQ85_NOCSI</name>
<dbReference type="GO" id="GO:0016747">
    <property type="term" value="F:acyltransferase activity, transferring groups other than amino-acyl groups"/>
    <property type="evidence" value="ECO:0007669"/>
    <property type="project" value="InterPro"/>
</dbReference>
<dbReference type="CDD" id="cd04301">
    <property type="entry name" value="NAT_SF"/>
    <property type="match status" value="1"/>
</dbReference>
<dbReference type="eggNOG" id="COG0456">
    <property type="taxonomic scope" value="Bacteria"/>
</dbReference>
<dbReference type="GeneID" id="96609902"/>
<dbReference type="EMBL" id="CP009896">
    <property type="protein sequence ID" value="AIY17525.1"/>
    <property type="molecule type" value="Genomic_DNA"/>
</dbReference>
<reference evidence="1 2" key="1">
    <citation type="journal article" date="2015" name="Genome Announc.">
        <title>Complete Genome Sequence of Steroid-Transforming Nocardioides simplex VKM Ac-2033D.</title>
        <authorList>
            <person name="Shtratnikova V.Y."/>
            <person name="Schelkunov M.I."/>
            <person name="Pekov Y.A."/>
            <person name="Fokina V.V."/>
            <person name="Logacheva M.D."/>
            <person name="Sokolov S.L."/>
            <person name="Bragin E.Y."/>
            <person name="Ashapkin V.V."/>
            <person name="Donova M.V."/>
        </authorList>
    </citation>
    <scope>NUCLEOTIDE SEQUENCE [LARGE SCALE GENOMIC DNA]</scope>
    <source>
        <strain evidence="1 2">VKM Ac-2033D</strain>
    </source>
</reference>
<dbReference type="InterPro" id="IPR000182">
    <property type="entry name" value="GNAT_dom"/>
</dbReference>
<keyword evidence="2" id="KW-1185">Reference proteome</keyword>
<dbReference type="Proteomes" id="UP000030300">
    <property type="component" value="Chromosome"/>
</dbReference>
<dbReference type="SUPFAM" id="SSF55729">
    <property type="entry name" value="Acyl-CoA N-acyltransferases (Nat)"/>
    <property type="match status" value="1"/>
</dbReference>
<dbReference type="KEGG" id="psim:KR76_13595"/>
<evidence type="ECO:0000313" key="2">
    <source>
        <dbReference type="Proteomes" id="UP000030300"/>
    </source>
</evidence>
<gene>
    <name evidence="1" type="ORF">KR76_13595</name>
</gene>
<organism evidence="1 2">
    <name type="scientific">Nocardioides simplex</name>
    <name type="common">Arthrobacter simplex</name>
    <dbReference type="NCBI Taxonomy" id="2045"/>
    <lineage>
        <taxon>Bacteria</taxon>
        <taxon>Bacillati</taxon>
        <taxon>Actinomycetota</taxon>
        <taxon>Actinomycetes</taxon>
        <taxon>Propionibacteriales</taxon>
        <taxon>Nocardioidaceae</taxon>
        <taxon>Pimelobacter</taxon>
    </lineage>
</organism>
<dbReference type="PANTHER" id="PTHR43233">
    <property type="entry name" value="FAMILY N-ACETYLTRANSFERASE, PUTATIVE (AFU_ORTHOLOGUE AFUA_6G03350)-RELATED"/>
    <property type="match status" value="1"/>
</dbReference>
<keyword evidence="1" id="KW-0808">Transferase</keyword>
<dbReference type="STRING" id="2045.KR76_13595"/>
<dbReference type="PROSITE" id="PS51186">
    <property type="entry name" value="GNAT"/>
    <property type="match status" value="1"/>
</dbReference>
<dbReference type="PANTHER" id="PTHR43233:SF1">
    <property type="entry name" value="FAMILY N-ACETYLTRANSFERASE, PUTATIVE (AFU_ORTHOLOGUE AFUA_6G03350)-RELATED"/>
    <property type="match status" value="1"/>
</dbReference>
<evidence type="ECO:0000313" key="1">
    <source>
        <dbReference type="EMBL" id="AIY17525.1"/>
    </source>
</evidence>
<proteinExistence type="predicted"/>
<dbReference type="RefSeq" id="WP_038678968.1">
    <property type="nucleotide sequence ID" value="NZ_BJMC01000009.1"/>
</dbReference>
<dbReference type="OrthoDB" id="3216107at2"/>
<dbReference type="Gene3D" id="3.40.630.30">
    <property type="match status" value="1"/>
</dbReference>